<dbReference type="STRING" id="1073574.GOARA_091_00210"/>
<evidence type="ECO:0000256" key="2">
    <source>
        <dbReference type="ARBA" id="ARBA00011073"/>
    </source>
</evidence>
<evidence type="ECO:0000256" key="13">
    <source>
        <dbReference type="SAM" id="SignalP"/>
    </source>
</evidence>
<comment type="subcellular location">
    <subcellularLocation>
        <location evidence="1">Cell membrane</location>
        <topology evidence="1">Single-pass membrane protein</topology>
    </subcellularLocation>
</comment>
<dbReference type="GO" id="GO:0006508">
    <property type="term" value="P:proteolysis"/>
    <property type="evidence" value="ECO:0007669"/>
    <property type="project" value="UniProtKB-KW"/>
</dbReference>
<keyword evidence="8 12" id="KW-1133">Transmembrane helix</keyword>
<proteinExistence type="inferred from homology"/>
<keyword evidence="3" id="KW-1003">Cell membrane</keyword>
<feature type="chain" id="PRO_5003495891" evidence="13">
    <location>
        <begin position="34"/>
        <end position="471"/>
    </location>
</feature>
<evidence type="ECO:0000256" key="8">
    <source>
        <dbReference type="ARBA" id="ARBA00022989"/>
    </source>
</evidence>
<comment type="similarity">
    <text evidence="2 10">Belongs to the peptidase S8 family.</text>
</comment>
<dbReference type="InterPro" id="IPR022398">
    <property type="entry name" value="Peptidase_S8_His-AS"/>
</dbReference>
<keyword evidence="5 12" id="KW-0812">Transmembrane</keyword>
<accession>G7H7S8</accession>
<dbReference type="GO" id="GO:0005886">
    <property type="term" value="C:plasma membrane"/>
    <property type="evidence" value="ECO:0007669"/>
    <property type="project" value="UniProtKB-SubCell"/>
</dbReference>
<dbReference type="InterPro" id="IPR015500">
    <property type="entry name" value="Peptidase_S8_subtilisin-rel"/>
</dbReference>
<dbReference type="SUPFAM" id="SSF52743">
    <property type="entry name" value="Subtilisin-like"/>
    <property type="match status" value="1"/>
</dbReference>
<dbReference type="Gene3D" id="3.40.50.200">
    <property type="entry name" value="Peptidase S8/S53 domain"/>
    <property type="match status" value="1"/>
</dbReference>
<dbReference type="InterPro" id="IPR023828">
    <property type="entry name" value="Peptidase_S8_Ser-AS"/>
</dbReference>
<protein>
    <submittedName>
        <fullName evidence="15">Putative peptidase S8 family protein</fullName>
    </submittedName>
</protein>
<evidence type="ECO:0000256" key="3">
    <source>
        <dbReference type="ARBA" id="ARBA00022475"/>
    </source>
</evidence>
<evidence type="ECO:0000256" key="1">
    <source>
        <dbReference type="ARBA" id="ARBA00004162"/>
    </source>
</evidence>
<evidence type="ECO:0000256" key="7">
    <source>
        <dbReference type="ARBA" id="ARBA00022825"/>
    </source>
</evidence>
<dbReference type="RefSeq" id="WP_007323977.1">
    <property type="nucleotide sequence ID" value="NZ_BAEE01000091.1"/>
</dbReference>
<dbReference type="PANTHER" id="PTHR43806">
    <property type="entry name" value="PEPTIDASE S8"/>
    <property type="match status" value="1"/>
</dbReference>
<evidence type="ECO:0000259" key="14">
    <source>
        <dbReference type="Pfam" id="PF00082"/>
    </source>
</evidence>
<feature type="domain" description="Peptidase S8/S53" evidence="14">
    <location>
        <begin position="95"/>
        <end position="395"/>
    </location>
</feature>
<keyword evidence="16" id="KW-1185">Reference proteome</keyword>
<dbReference type="InterPro" id="IPR050131">
    <property type="entry name" value="Peptidase_S8_subtilisin-like"/>
</dbReference>
<evidence type="ECO:0000256" key="12">
    <source>
        <dbReference type="SAM" id="Phobius"/>
    </source>
</evidence>
<dbReference type="InterPro" id="IPR023834">
    <property type="entry name" value="T7SS_pept_S8A_mycosin"/>
</dbReference>
<name>G7H7S8_9ACTN</name>
<dbReference type="GO" id="GO:0004252">
    <property type="term" value="F:serine-type endopeptidase activity"/>
    <property type="evidence" value="ECO:0007669"/>
    <property type="project" value="UniProtKB-UniRule"/>
</dbReference>
<feature type="transmembrane region" description="Helical" evidence="12">
    <location>
        <begin position="438"/>
        <end position="456"/>
    </location>
</feature>
<feature type="active site" description="Charge relay system" evidence="10">
    <location>
        <position position="348"/>
    </location>
</feature>
<dbReference type="Proteomes" id="UP000035088">
    <property type="component" value="Unassembled WGS sequence"/>
</dbReference>
<feature type="signal peptide" evidence="13">
    <location>
        <begin position="1"/>
        <end position="33"/>
    </location>
</feature>
<evidence type="ECO:0000256" key="10">
    <source>
        <dbReference type="PROSITE-ProRule" id="PRU01240"/>
    </source>
</evidence>
<dbReference type="OrthoDB" id="9798386at2"/>
<keyword evidence="13" id="KW-0732">Signal</keyword>
<dbReference type="PRINTS" id="PR00723">
    <property type="entry name" value="SUBTILISIN"/>
</dbReference>
<evidence type="ECO:0000313" key="16">
    <source>
        <dbReference type="Proteomes" id="UP000035088"/>
    </source>
</evidence>
<feature type="active site" description="Charge relay system" evidence="10">
    <location>
        <position position="135"/>
    </location>
</feature>
<dbReference type="NCBIfam" id="TIGR03921">
    <property type="entry name" value="T7SS_mycosin"/>
    <property type="match status" value="1"/>
</dbReference>
<keyword evidence="9 12" id="KW-0472">Membrane</keyword>
<evidence type="ECO:0000256" key="6">
    <source>
        <dbReference type="ARBA" id="ARBA00022801"/>
    </source>
</evidence>
<evidence type="ECO:0000256" key="4">
    <source>
        <dbReference type="ARBA" id="ARBA00022670"/>
    </source>
</evidence>
<comment type="caution">
    <text evidence="15">The sequence shown here is derived from an EMBL/GenBank/DDBJ whole genome shotgun (WGS) entry which is preliminary data.</text>
</comment>
<dbReference type="InterPro" id="IPR036852">
    <property type="entry name" value="Peptidase_S8/S53_dom_sf"/>
</dbReference>
<feature type="active site" description="Charge relay system" evidence="10">
    <location>
        <position position="104"/>
    </location>
</feature>
<organism evidence="15 16">
    <name type="scientific">Gordonia araii NBRC 100433</name>
    <dbReference type="NCBI Taxonomy" id="1073574"/>
    <lineage>
        <taxon>Bacteria</taxon>
        <taxon>Bacillati</taxon>
        <taxon>Actinomycetota</taxon>
        <taxon>Actinomycetes</taxon>
        <taxon>Mycobacteriales</taxon>
        <taxon>Gordoniaceae</taxon>
        <taxon>Gordonia</taxon>
    </lineage>
</organism>
<gene>
    <name evidence="15" type="ORF">GOARA_091_00210</name>
</gene>
<evidence type="ECO:0000256" key="9">
    <source>
        <dbReference type="ARBA" id="ARBA00023136"/>
    </source>
</evidence>
<dbReference type="PROSITE" id="PS00138">
    <property type="entry name" value="SUBTILASE_SER"/>
    <property type="match status" value="1"/>
</dbReference>
<dbReference type="Pfam" id="PF00082">
    <property type="entry name" value="Peptidase_S8"/>
    <property type="match status" value="1"/>
</dbReference>
<dbReference type="PROSITE" id="PS51892">
    <property type="entry name" value="SUBTILASE"/>
    <property type="match status" value="1"/>
</dbReference>
<dbReference type="AlphaFoldDB" id="G7H7S8"/>
<keyword evidence="7 10" id="KW-0720">Serine protease</keyword>
<feature type="region of interest" description="Disordered" evidence="11">
    <location>
        <begin position="32"/>
        <end position="57"/>
    </location>
</feature>
<keyword evidence="4 10" id="KW-0645">Protease</keyword>
<dbReference type="InterPro" id="IPR000209">
    <property type="entry name" value="Peptidase_S8/S53_dom"/>
</dbReference>
<dbReference type="EMBL" id="BAEE01000091">
    <property type="protein sequence ID" value="GAB11903.1"/>
    <property type="molecule type" value="Genomic_DNA"/>
</dbReference>
<dbReference type="PANTHER" id="PTHR43806:SF11">
    <property type="entry name" value="CEREVISIN-RELATED"/>
    <property type="match status" value="1"/>
</dbReference>
<evidence type="ECO:0000256" key="5">
    <source>
        <dbReference type="ARBA" id="ARBA00022692"/>
    </source>
</evidence>
<evidence type="ECO:0000256" key="11">
    <source>
        <dbReference type="SAM" id="MobiDB-lite"/>
    </source>
</evidence>
<keyword evidence="6 10" id="KW-0378">Hydrolase</keyword>
<reference evidence="15 16" key="1">
    <citation type="submission" date="2011-11" db="EMBL/GenBank/DDBJ databases">
        <title>Whole genome shotgun sequence of Gordonia araii NBRC 100433.</title>
        <authorList>
            <person name="Yoshida Y."/>
            <person name="Hosoyama A."/>
            <person name="Tsuchikane K."/>
            <person name="Katsumata H."/>
            <person name="Yamazaki S."/>
            <person name="Fujita N."/>
        </authorList>
    </citation>
    <scope>NUCLEOTIDE SEQUENCE [LARGE SCALE GENOMIC DNA]</scope>
    <source>
        <strain evidence="15 16">NBRC 100433</strain>
    </source>
</reference>
<evidence type="ECO:0000313" key="15">
    <source>
        <dbReference type="EMBL" id="GAB11903.1"/>
    </source>
</evidence>
<sequence>MSGISSGARRGLRLLAASVVLLTPSLVTVPSAAAQQPPKVNPKQLNLNPPDRAPDPTEQKLVCGKPFASSAATLRDPSDAQQLLEIDQLHSFATGAGQRVAVIDTGVKPSSRFGRVLPGGDLVSSSNGLDDCDGHGTIVAGIIAAKARPNSDGFVGVAPGATLISIRQTSLSFAAKNSARNESPAPIADTSYGNVLTLAWAVVKAVKAGADVINISEVACAPAGTAMGDGQLGAALRYAHSRNVVVVAAAGNLEGNCKQQNPYPTFANPDTAGWDNLQTIVSPAWYDDYVLTVGGVDSKEGQPAPFSVHGPWVDVAGPATDIVSVGTDGSAVNRQQGKDGPISIDGTSFSTPYVAGLAALIKQRYPGISADDVVKRIIGTAHGPGAVRDPAVGYGVVDPLAALTTPMSAITTPAERNTAVSMPRPAPVRDGYETTRKVALAGAGGSLAVALAYWLLTMPRRRLRALTEDDY</sequence>
<dbReference type="PROSITE" id="PS00137">
    <property type="entry name" value="SUBTILASE_HIS"/>
    <property type="match status" value="1"/>
</dbReference>